<proteinExistence type="inferred from homology"/>
<dbReference type="InterPro" id="IPR037992">
    <property type="entry name" value="TRAPPC6/Trs33"/>
</dbReference>
<dbReference type="PANTHER" id="PTHR12817">
    <property type="entry name" value="TRAFFICKING PROTEIN PARTICLE COMPLEX SUBUNIT 6B"/>
    <property type="match status" value="1"/>
</dbReference>
<evidence type="ECO:0000313" key="2">
    <source>
        <dbReference type="EMBL" id="KAK7207342.1"/>
    </source>
</evidence>
<dbReference type="GeneID" id="90035782"/>
<name>A0ABR1FC64_9ASCO</name>
<keyword evidence="3" id="KW-1185">Reference proteome</keyword>
<evidence type="ECO:0000256" key="1">
    <source>
        <dbReference type="ARBA" id="ARBA00006218"/>
    </source>
</evidence>
<dbReference type="CDD" id="cd14944">
    <property type="entry name" value="TRAPPC6A_Trs33"/>
    <property type="match status" value="1"/>
</dbReference>
<comment type="caution">
    <text evidence="2">The sequence shown here is derived from an EMBL/GenBank/DDBJ whole genome shotgun (WGS) entry which is preliminary data.</text>
</comment>
<protein>
    <submittedName>
        <fullName evidence="2">Trafficking protein particle complex subunit 6B</fullName>
    </submittedName>
</protein>
<comment type="similarity">
    <text evidence="1">Belongs to the TRAPP small subunits family. BET3 subfamily.</text>
</comment>
<sequence>MYPDPHAIYLNLSCLDFLLMELIPMSERVVEDGRIGEEERKGAVFKHVEGLGYRVGQGLAERFSQDRPRFTDVLDVMKFVCKDLWQLVFRKQIDNLKTNHRGVYVLTDSSFRLLMRMSTDVGGLDTITRAQPYLWFPCGVIRGALANLGVQATVVAEITGMPVAVFHVQTMRQDN</sequence>
<dbReference type="InterPro" id="IPR024096">
    <property type="entry name" value="NO_sig/Golgi_transp_ligand-bd"/>
</dbReference>
<dbReference type="InterPro" id="IPR007194">
    <property type="entry name" value="TRAPP_component"/>
</dbReference>
<dbReference type="Pfam" id="PF04051">
    <property type="entry name" value="TRAPP"/>
    <property type="match status" value="1"/>
</dbReference>
<dbReference type="SUPFAM" id="SSF111126">
    <property type="entry name" value="Ligand-binding domain in the NO signalling and Golgi transport"/>
    <property type="match status" value="1"/>
</dbReference>
<dbReference type="Gene3D" id="3.30.1380.20">
    <property type="entry name" value="Trafficking protein particle complex subunit 3"/>
    <property type="match status" value="1"/>
</dbReference>
<dbReference type="PANTHER" id="PTHR12817:SF0">
    <property type="entry name" value="GEO08327P1"/>
    <property type="match status" value="1"/>
</dbReference>
<reference evidence="2 3" key="1">
    <citation type="submission" date="2024-03" db="EMBL/GenBank/DDBJ databases">
        <title>Genome-scale model development and genomic sequencing of the oleaginous clade Lipomyces.</title>
        <authorList>
            <consortium name="Lawrence Berkeley National Laboratory"/>
            <person name="Czajka J.J."/>
            <person name="Han Y."/>
            <person name="Kim J."/>
            <person name="Mondo S.J."/>
            <person name="Hofstad B.A."/>
            <person name="Robles A."/>
            <person name="Haridas S."/>
            <person name="Riley R."/>
            <person name="LaButti K."/>
            <person name="Pangilinan J."/>
            <person name="Andreopoulos W."/>
            <person name="Lipzen A."/>
            <person name="Yan J."/>
            <person name="Wang M."/>
            <person name="Ng V."/>
            <person name="Grigoriev I.V."/>
            <person name="Spatafora J.W."/>
            <person name="Magnuson J.K."/>
            <person name="Baker S.E."/>
            <person name="Pomraning K.R."/>
        </authorList>
    </citation>
    <scope>NUCLEOTIDE SEQUENCE [LARGE SCALE GENOMIC DNA]</scope>
    <source>
        <strain evidence="2 3">Phaff 52-87</strain>
    </source>
</reference>
<gene>
    <name evidence="2" type="ORF">BZA70DRAFT_233688</name>
</gene>
<dbReference type="Proteomes" id="UP001498771">
    <property type="component" value="Unassembled WGS sequence"/>
</dbReference>
<dbReference type="EMBL" id="JBBJBU010000001">
    <property type="protein sequence ID" value="KAK7207342.1"/>
    <property type="molecule type" value="Genomic_DNA"/>
</dbReference>
<dbReference type="RefSeq" id="XP_064770375.1">
    <property type="nucleotide sequence ID" value="XM_064910270.1"/>
</dbReference>
<accession>A0ABR1FC64</accession>
<evidence type="ECO:0000313" key="3">
    <source>
        <dbReference type="Proteomes" id="UP001498771"/>
    </source>
</evidence>
<organism evidence="2 3">
    <name type="scientific">Myxozyma melibiosi</name>
    <dbReference type="NCBI Taxonomy" id="54550"/>
    <lineage>
        <taxon>Eukaryota</taxon>
        <taxon>Fungi</taxon>
        <taxon>Dikarya</taxon>
        <taxon>Ascomycota</taxon>
        <taxon>Saccharomycotina</taxon>
        <taxon>Lipomycetes</taxon>
        <taxon>Lipomycetales</taxon>
        <taxon>Lipomycetaceae</taxon>
        <taxon>Myxozyma</taxon>
    </lineage>
</organism>